<dbReference type="InterPro" id="IPR001577">
    <property type="entry name" value="Peptidase_M8"/>
</dbReference>
<keyword evidence="13" id="KW-1015">Disulfide bond</keyword>
<protein>
    <recommendedName>
        <fullName evidence="17">Leishmanolysin-like peptidase</fullName>
        <ecNumber evidence="17">3.4.24.-</ecNumber>
    </recommendedName>
</protein>
<evidence type="ECO:0000256" key="4">
    <source>
        <dbReference type="ARBA" id="ARBA00022670"/>
    </source>
</evidence>
<dbReference type="EC" id="3.4.24.-" evidence="17"/>
<keyword evidence="7 17" id="KW-0378">Hydrolase</keyword>
<evidence type="ECO:0000256" key="5">
    <source>
        <dbReference type="ARBA" id="ARBA00022723"/>
    </source>
</evidence>
<keyword evidence="14" id="KW-0325">Glycoprotein</keyword>
<comment type="similarity">
    <text evidence="3 17">Belongs to the peptidase M8 family.</text>
</comment>
<dbReference type="Gene3D" id="3.90.132.10">
    <property type="entry name" value="Leishmanolysin , domain 2"/>
    <property type="match status" value="1"/>
</dbReference>
<dbReference type="Pfam" id="PF01457">
    <property type="entry name" value="Peptidase_M8"/>
    <property type="match status" value="1"/>
</dbReference>
<evidence type="ECO:0000256" key="14">
    <source>
        <dbReference type="ARBA" id="ARBA00023180"/>
    </source>
</evidence>
<dbReference type="PANTHER" id="PTHR10942">
    <property type="entry name" value="LEISHMANOLYSIN-LIKE PEPTIDASE"/>
    <property type="match status" value="1"/>
</dbReference>
<evidence type="ECO:0000256" key="7">
    <source>
        <dbReference type="ARBA" id="ARBA00022801"/>
    </source>
</evidence>
<evidence type="ECO:0000256" key="10">
    <source>
        <dbReference type="ARBA" id="ARBA00023049"/>
    </source>
</evidence>
<dbReference type="SUPFAM" id="SSF55486">
    <property type="entry name" value="Metalloproteases ('zincins'), catalytic domain"/>
    <property type="match status" value="1"/>
</dbReference>
<dbReference type="GO" id="GO:0006508">
    <property type="term" value="P:proteolysis"/>
    <property type="evidence" value="ECO:0007669"/>
    <property type="project" value="UniProtKB-KW"/>
</dbReference>
<evidence type="ECO:0000256" key="1">
    <source>
        <dbReference type="ARBA" id="ARBA00001249"/>
    </source>
</evidence>
<keyword evidence="12" id="KW-0865">Zymogen</keyword>
<dbReference type="GO" id="GO:0016020">
    <property type="term" value="C:membrane"/>
    <property type="evidence" value="ECO:0007669"/>
    <property type="project" value="UniProtKB-SubCell"/>
</dbReference>
<name>A0A1X0NDK0_9TRYP</name>
<evidence type="ECO:0000256" key="13">
    <source>
        <dbReference type="ARBA" id="ARBA00023157"/>
    </source>
</evidence>
<feature type="active site" evidence="15">
    <location>
        <position position="209"/>
    </location>
</feature>
<dbReference type="GO" id="GO:0004222">
    <property type="term" value="F:metalloendopeptidase activity"/>
    <property type="evidence" value="ECO:0007669"/>
    <property type="project" value="UniProtKB-UniRule"/>
</dbReference>
<comment type="subcellular location">
    <subcellularLocation>
        <location evidence="2">Membrane</location>
    </subcellularLocation>
</comment>
<dbReference type="PANTHER" id="PTHR10942:SF0">
    <property type="entry name" value="LEISHMANOLYSIN-LIKE PEPTIDASE"/>
    <property type="match status" value="1"/>
</dbReference>
<evidence type="ECO:0000256" key="8">
    <source>
        <dbReference type="ARBA" id="ARBA00022833"/>
    </source>
</evidence>
<feature type="binding site" evidence="16">
    <location>
        <position position="288"/>
    </location>
    <ligand>
        <name>Zn(2+)</name>
        <dbReference type="ChEBI" id="CHEBI:29105"/>
        <note>catalytic</note>
    </ligand>
</feature>
<reference evidence="18 19" key="1">
    <citation type="submission" date="2017-03" db="EMBL/GenBank/DDBJ databases">
        <title>An alternative strategy for trypanosome survival in the mammalian bloodstream revealed through genome and transcriptome analysis of the ubiquitous bovine parasite Trypanosoma (Megatrypanum) theileri.</title>
        <authorList>
            <person name="Kelly S."/>
            <person name="Ivens A."/>
            <person name="Mott A."/>
            <person name="O'Neill E."/>
            <person name="Emms D."/>
            <person name="Macleod O."/>
            <person name="Voorheis P."/>
            <person name="Matthews J."/>
            <person name="Matthews K."/>
            <person name="Carrington M."/>
        </authorList>
    </citation>
    <scope>NUCLEOTIDE SEQUENCE [LARGE SCALE GENOMIC DNA]</scope>
    <source>
        <strain evidence="18">Edinburgh</strain>
    </source>
</reference>
<evidence type="ECO:0000256" key="2">
    <source>
        <dbReference type="ARBA" id="ARBA00004370"/>
    </source>
</evidence>
<organism evidence="18 19">
    <name type="scientific">Trypanosoma theileri</name>
    <dbReference type="NCBI Taxonomy" id="67003"/>
    <lineage>
        <taxon>Eukaryota</taxon>
        <taxon>Discoba</taxon>
        <taxon>Euglenozoa</taxon>
        <taxon>Kinetoplastea</taxon>
        <taxon>Metakinetoplastina</taxon>
        <taxon>Trypanosomatida</taxon>
        <taxon>Trypanosomatidae</taxon>
        <taxon>Trypanosoma</taxon>
    </lineage>
</organism>
<evidence type="ECO:0000256" key="6">
    <source>
        <dbReference type="ARBA" id="ARBA00022729"/>
    </source>
</evidence>
<accession>A0A1X0NDK0</accession>
<dbReference type="Proteomes" id="UP000192257">
    <property type="component" value="Unassembled WGS sequence"/>
</dbReference>
<dbReference type="RefSeq" id="XP_028876654.1">
    <property type="nucleotide sequence ID" value="XM_029032051.1"/>
</dbReference>
<evidence type="ECO:0000313" key="18">
    <source>
        <dbReference type="EMBL" id="ORC78071.1"/>
    </source>
</evidence>
<evidence type="ECO:0000256" key="16">
    <source>
        <dbReference type="PIRSR" id="PIRSR601577-2"/>
    </source>
</evidence>
<feature type="chain" id="PRO_5023963362" description="Leishmanolysin-like peptidase" evidence="17">
    <location>
        <begin position="26"/>
        <end position="344"/>
    </location>
</feature>
<feature type="binding site" evidence="16">
    <location>
        <position position="208"/>
    </location>
    <ligand>
        <name>Zn(2+)</name>
        <dbReference type="ChEBI" id="CHEBI:29105"/>
        <note>catalytic</note>
    </ligand>
</feature>
<evidence type="ECO:0000313" key="19">
    <source>
        <dbReference type="Proteomes" id="UP000192257"/>
    </source>
</evidence>
<dbReference type="GO" id="GO:0007155">
    <property type="term" value="P:cell adhesion"/>
    <property type="evidence" value="ECO:0007669"/>
    <property type="project" value="UniProtKB-KW"/>
</dbReference>
<keyword evidence="6 17" id="KW-0732">Signal</keyword>
<sequence length="344" mass="39300">MEKHSMRHLLWTALFLLYCSCGCLAAVVQQLPQKGESALQAYTVSDTPEEWHPIRIAVYTKFVEDIVNKCKKQRSESDSNPTHNVEFCRGDNEMTTEKMNTLFKDVLPKAIKLHTDRLKVKQVEKSQNTRSAEVNLLPEKCRAIKGNPLGKAKKIPDVDFMIYVGLSDEPKNVEICTQDNENRPTSAVISFIPKEINATRQYIRLTAHEIAHGLGIQHDLMKGLFMINERSDDLLRDEKLNGRNKFYMNSTKFVDVLKKHYNCGDGEANTVKGLYLENEGEDHEKPSHWERRIAKDELMSTYIGEASGMYYSALTLAAFHSMPFYSANSLVRMCYLIVVPRLST</sequence>
<comment type="caution">
    <text evidence="18">The sequence shown here is derived from an EMBL/GenBank/DDBJ whole genome shotgun (WGS) entry which is preliminary data.</text>
</comment>
<evidence type="ECO:0000256" key="9">
    <source>
        <dbReference type="ARBA" id="ARBA00022889"/>
    </source>
</evidence>
<dbReference type="EMBL" id="NBCO01000251">
    <property type="protein sequence ID" value="ORC78071.1"/>
    <property type="molecule type" value="Genomic_DNA"/>
</dbReference>
<evidence type="ECO:0000256" key="17">
    <source>
        <dbReference type="RuleBase" id="RU366077"/>
    </source>
</evidence>
<keyword evidence="9" id="KW-0130">Cell adhesion</keyword>
<evidence type="ECO:0000256" key="11">
    <source>
        <dbReference type="ARBA" id="ARBA00023136"/>
    </source>
</evidence>
<keyword evidence="8 16" id="KW-0862">Zinc</keyword>
<feature type="binding site" evidence="16">
    <location>
        <position position="212"/>
    </location>
    <ligand>
        <name>Zn(2+)</name>
        <dbReference type="ChEBI" id="CHEBI:29105"/>
        <note>catalytic</note>
    </ligand>
</feature>
<evidence type="ECO:0000256" key="3">
    <source>
        <dbReference type="ARBA" id="ARBA00005860"/>
    </source>
</evidence>
<dbReference type="AlphaFoldDB" id="A0A1X0NDK0"/>
<keyword evidence="19" id="KW-1185">Reference proteome</keyword>
<dbReference type="VEuPathDB" id="TriTrypDB:TM35_002511000"/>
<keyword evidence="11" id="KW-0472">Membrane</keyword>
<dbReference type="GeneID" id="39991831"/>
<keyword evidence="10 16" id="KW-0482">Metalloprotease</keyword>
<feature type="signal peptide" evidence="17">
    <location>
        <begin position="1"/>
        <end position="25"/>
    </location>
</feature>
<gene>
    <name evidence="18" type="ORF">TM35_002511000</name>
</gene>
<keyword evidence="4 17" id="KW-0645">Protease</keyword>
<dbReference type="PRINTS" id="PR00782">
    <property type="entry name" value="LSHMANOLYSIN"/>
</dbReference>
<dbReference type="GO" id="GO:0005737">
    <property type="term" value="C:cytoplasm"/>
    <property type="evidence" value="ECO:0007669"/>
    <property type="project" value="TreeGrafter"/>
</dbReference>
<dbReference type="GO" id="GO:0046872">
    <property type="term" value="F:metal ion binding"/>
    <property type="evidence" value="ECO:0007669"/>
    <property type="project" value="UniProtKB-KW"/>
</dbReference>
<evidence type="ECO:0000256" key="15">
    <source>
        <dbReference type="PIRSR" id="PIRSR601577-1"/>
    </source>
</evidence>
<dbReference type="OrthoDB" id="527990at2759"/>
<evidence type="ECO:0000256" key="12">
    <source>
        <dbReference type="ARBA" id="ARBA00023145"/>
    </source>
</evidence>
<comment type="cofactor">
    <cofactor evidence="16 17">
        <name>Zn(2+)</name>
        <dbReference type="ChEBI" id="CHEBI:29105"/>
    </cofactor>
    <text evidence="16 17">Binds 1 zinc ion per subunit.</text>
</comment>
<proteinExistence type="inferred from homology"/>
<comment type="catalytic activity">
    <reaction evidence="1">
        <text>Preference for hydrophobic residues at P1 and P1' and basic residues at P2' and P3'. A model nonapeptide is cleaved at -Ala-Tyr-|-Leu-Lys-Lys-.</text>
        <dbReference type="EC" id="3.4.24.36"/>
    </reaction>
</comment>
<keyword evidence="5 16" id="KW-0479">Metal-binding</keyword>
<dbReference type="Gene3D" id="3.10.170.20">
    <property type="match status" value="1"/>
</dbReference>